<evidence type="ECO:0000313" key="2">
    <source>
        <dbReference type="Proteomes" id="UP000188605"/>
    </source>
</evidence>
<evidence type="ECO:0000313" key="1">
    <source>
        <dbReference type="EMBL" id="ONI38095.1"/>
    </source>
</evidence>
<name>A0ACC8X8L4_9FIRM</name>
<dbReference type="EMBL" id="LJDB01000096">
    <property type="protein sequence ID" value="ONI38095.1"/>
    <property type="molecule type" value="Genomic_DNA"/>
</dbReference>
<sequence length="255" mass="29991">MVILFLVANIILVVLYSLSINMINNHFNKIDRCIKIYNDKKVYKSDKEVEIVTNLVRDFKQLSYVKNGNIDANIFVRNKIEKARIGIFEYTKVENMALQLKWLMLLVFIINAIYNYLVENNSLVFNVELDKLILGINGIILVTTFTNSIVLNIKYKKDKLILNLEDYLVNQYDYEVAKFEQELKIRNLNKEINLLKNQISNKRMGNGNKENKKNKNNKIMEVKIVEEVATSEDKSEYAHLTDDEIIQLLKQMEWQ</sequence>
<accession>A0ACC8X8L4</accession>
<gene>
    <name evidence="1" type="ORF">AN396_11410</name>
</gene>
<protein>
    <submittedName>
        <fullName evidence="1">Uncharacterized protein</fullName>
    </submittedName>
</protein>
<reference evidence="1" key="1">
    <citation type="submission" date="2016-08" db="EMBL/GenBank/DDBJ databases">
        <authorList>
            <person name="Ngugi D.K."/>
            <person name="Miyake S."/>
            <person name="Stingl U."/>
        </authorList>
    </citation>
    <scope>NUCLEOTIDE SEQUENCE</scope>
    <source>
        <strain evidence="1">SCG-B11WGA-EpuloA1</strain>
    </source>
</reference>
<proteinExistence type="predicted"/>
<organism evidence="1 2">
    <name type="scientific">Candidatus Epulonipiscium fishelsonii</name>
    <dbReference type="NCBI Taxonomy" id="77094"/>
    <lineage>
        <taxon>Bacteria</taxon>
        <taxon>Bacillati</taxon>
        <taxon>Bacillota</taxon>
        <taxon>Clostridia</taxon>
        <taxon>Lachnospirales</taxon>
        <taxon>Lachnospiraceae</taxon>
        <taxon>Candidatus Epulonipiscium</taxon>
    </lineage>
</organism>
<dbReference type="Proteomes" id="UP000188605">
    <property type="component" value="Unassembled WGS sequence"/>
</dbReference>
<comment type="caution">
    <text evidence="1">The sequence shown here is derived from an EMBL/GenBank/DDBJ whole genome shotgun (WGS) entry which is preliminary data.</text>
</comment>
<keyword evidence="2" id="KW-1185">Reference proteome</keyword>